<dbReference type="SUPFAM" id="SSF49313">
    <property type="entry name" value="Cadherin-like"/>
    <property type="match status" value="3"/>
</dbReference>
<organism evidence="7 8">
    <name type="scientific">Coregonus suidteri</name>
    <dbReference type="NCBI Taxonomy" id="861788"/>
    <lineage>
        <taxon>Eukaryota</taxon>
        <taxon>Metazoa</taxon>
        <taxon>Chordata</taxon>
        <taxon>Craniata</taxon>
        <taxon>Vertebrata</taxon>
        <taxon>Euteleostomi</taxon>
        <taxon>Actinopterygii</taxon>
        <taxon>Neopterygii</taxon>
        <taxon>Teleostei</taxon>
        <taxon>Protacanthopterygii</taxon>
        <taxon>Salmoniformes</taxon>
        <taxon>Salmonidae</taxon>
        <taxon>Coregoninae</taxon>
        <taxon>Coregonus</taxon>
    </lineage>
</organism>
<dbReference type="InterPro" id="IPR015919">
    <property type="entry name" value="Cadherin-like_sf"/>
</dbReference>
<comment type="caution">
    <text evidence="7">The sequence shown here is derived from an EMBL/GenBank/DDBJ whole genome shotgun (WGS) entry which is preliminary data.</text>
</comment>
<dbReference type="GO" id="GO:0016477">
    <property type="term" value="P:cell migration"/>
    <property type="evidence" value="ECO:0007669"/>
    <property type="project" value="TreeGrafter"/>
</dbReference>
<dbReference type="InterPro" id="IPR039808">
    <property type="entry name" value="Cadherin"/>
</dbReference>
<dbReference type="GO" id="GO:0007156">
    <property type="term" value="P:homophilic cell adhesion via plasma membrane adhesion molecules"/>
    <property type="evidence" value="ECO:0007669"/>
    <property type="project" value="InterPro"/>
</dbReference>
<evidence type="ECO:0000313" key="8">
    <source>
        <dbReference type="Proteomes" id="UP001356427"/>
    </source>
</evidence>
<evidence type="ECO:0000256" key="3">
    <source>
        <dbReference type="ARBA" id="ARBA00022837"/>
    </source>
</evidence>
<keyword evidence="4" id="KW-0472">Membrane</keyword>
<protein>
    <recommendedName>
        <fullName evidence="6">Cadherin domain-containing protein</fullName>
    </recommendedName>
</protein>
<feature type="domain" description="Cadherin" evidence="6">
    <location>
        <begin position="69"/>
        <end position="177"/>
    </location>
</feature>
<keyword evidence="8" id="KW-1185">Reference proteome</keyword>
<proteinExistence type="predicted"/>
<dbReference type="Pfam" id="PF00028">
    <property type="entry name" value="Cadherin"/>
    <property type="match status" value="3"/>
</dbReference>
<reference evidence="7 8" key="1">
    <citation type="submission" date="2021-04" db="EMBL/GenBank/DDBJ databases">
        <authorList>
            <person name="De Guttry C."/>
            <person name="Zahm M."/>
            <person name="Klopp C."/>
            <person name="Cabau C."/>
            <person name="Louis A."/>
            <person name="Berthelot C."/>
            <person name="Parey E."/>
            <person name="Roest Crollius H."/>
            <person name="Montfort J."/>
            <person name="Robinson-Rechavi M."/>
            <person name="Bucao C."/>
            <person name="Bouchez O."/>
            <person name="Gislard M."/>
            <person name="Lluch J."/>
            <person name="Milhes M."/>
            <person name="Lampietro C."/>
            <person name="Lopez Roques C."/>
            <person name="Donnadieu C."/>
            <person name="Braasch I."/>
            <person name="Desvignes T."/>
            <person name="Postlethwait J."/>
            <person name="Bobe J."/>
            <person name="Wedekind C."/>
            <person name="Guiguen Y."/>
        </authorList>
    </citation>
    <scope>NUCLEOTIDE SEQUENCE [LARGE SCALE GENOMIC DNA]</scope>
    <source>
        <strain evidence="7">Cs_M1</strain>
        <tissue evidence="7">Blood</tissue>
    </source>
</reference>
<dbReference type="PRINTS" id="PR00205">
    <property type="entry name" value="CADHERIN"/>
</dbReference>
<evidence type="ECO:0000256" key="4">
    <source>
        <dbReference type="ARBA" id="ARBA00023136"/>
    </source>
</evidence>
<dbReference type="GO" id="GO:0005509">
    <property type="term" value="F:calcium ion binding"/>
    <property type="evidence" value="ECO:0007669"/>
    <property type="project" value="UniProtKB-UniRule"/>
</dbReference>
<dbReference type="AlphaFoldDB" id="A0AAN8R7Z7"/>
<keyword evidence="3 5" id="KW-0106">Calcium</keyword>
<dbReference type="SMART" id="SM00112">
    <property type="entry name" value="CA"/>
    <property type="match status" value="3"/>
</dbReference>
<dbReference type="Gene3D" id="2.60.40.60">
    <property type="entry name" value="Cadherins"/>
    <property type="match status" value="3"/>
</dbReference>
<dbReference type="GO" id="GO:0045296">
    <property type="term" value="F:cadherin binding"/>
    <property type="evidence" value="ECO:0007669"/>
    <property type="project" value="TreeGrafter"/>
</dbReference>
<evidence type="ECO:0000313" key="7">
    <source>
        <dbReference type="EMBL" id="KAK6328701.1"/>
    </source>
</evidence>
<dbReference type="GO" id="GO:0008013">
    <property type="term" value="F:beta-catenin binding"/>
    <property type="evidence" value="ECO:0007669"/>
    <property type="project" value="TreeGrafter"/>
</dbReference>
<dbReference type="PROSITE" id="PS50268">
    <property type="entry name" value="CADHERIN_2"/>
    <property type="match status" value="3"/>
</dbReference>
<evidence type="ECO:0000259" key="6">
    <source>
        <dbReference type="PROSITE" id="PS50268"/>
    </source>
</evidence>
<sequence length="292" mass="32426">VRYRIVNHLGVFTINENGSIFTTVPLDRELRSRYDLIVEASDGAVDPRRTTFTLSVLVIDIDDNSPEFSQKTYIVNVPENSPVGTVVLRFSAVDADLFSNVTYRIKSAEDMKLFLVNPISGELSVLQTLDFEDLDSMGTGSTYTFLVEAVDQAGTMPPGEATVTIRITDMNDFSPVFSQALYKGLVAPNAEKGTVITTVFAEDQDPPGTPASLVRYRVEEDQSPYSGSIFDVEEESGRIITRVNLNEQPSVTFKLVVIAFDDGELVKENRTLVEITVLQPSMIPIFTEEEYR</sequence>
<name>A0AAN8R7Z7_9TELE</name>
<accession>A0AAN8R7Z7</accession>
<evidence type="ECO:0000256" key="5">
    <source>
        <dbReference type="PROSITE-ProRule" id="PRU00043"/>
    </source>
</evidence>
<feature type="domain" description="Cadherin" evidence="6">
    <location>
        <begin position="178"/>
        <end position="286"/>
    </location>
</feature>
<dbReference type="PANTHER" id="PTHR24027:SF442">
    <property type="entry name" value="PROTOCADHERIN-15 ISOFORM X1"/>
    <property type="match status" value="1"/>
</dbReference>
<comment type="subcellular location">
    <subcellularLocation>
        <location evidence="1">Membrane</location>
    </subcellularLocation>
</comment>
<keyword evidence="2" id="KW-0677">Repeat</keyword>
<dbReference type="Proteomes" id="UP001356427">
    <property type="component" value="Unassembled WGS sequence"/>
</dbReference>
<dbReference type="PANTHER" id="PTHR24027">
    <property type="entry name" value="CADHERIN-23"/>
    <property type="match status" value="1"/>
</dbReference>
<dbReference type="FunFam" id="2.60.40.60:FF:000050">
    <property type="entry name" value="protocadherin-15 isoform X1"/>
    <property type="match status" value="1"/>
</dbReference>
<dbReference type="CDD" id="cd11304">
    <property type="entry name" value="Cadherin_repeat"/>
    <property type="match status" value="3"/>
</dbReference>
<feature type="domain" description="Cadherin" evidence="6">
    <location>
        <begin position="1"/>
        <end position="68"/>
    </location>
</feature>
<gene>
    <name evidence="7" type="ORF">J4Q44_G00006790</name>
</gene>
<evidence type="ECO:0000256" key="2">
    <source>
        <dbReference type="ARBA" id="ARBA00022737"/>
    </source>
</evidence>
<dbReference type="EMBL" id="JAGTTL010000001">
    <property type="protein sequence ID" value="KAK6328701.1"/>
    <property type="molecule type" value="Genomic_DNA"/>
</dbReference>
<dbReference type="GO" id="GO:0016342">
    <property type="term" value="C:catenin complex"/>
    <property type="evidence" value="ECO:0007669"/>
    <property type="project" value="TreeGrafter"/>
</dbReference>
<evidence type="ECO:0000256" key="1">
    <source>
        <dbReference type="ARBA" id="ARBA00004370"/>
    </source>
</evidence>
<feature type="non-terminal residue" evidence="7">
    <location>
        <position position="1"/>
    </location>
</feature>
<dbReference type="InterPro" id="IPR002126">
    <property type="entry name" value="Cadherin-like_dom"/>
</dbReference>